<evidence type="ECO:0000256" key="4">
    <source>
        <dbReference type="ARBA" id="ARBA00022692"/>
    </source>
</evidence>
<dbReference type="InterPro" id="IPR036640">
    <property type="entry name" value="ABC1_TM_sf"/>
</dbReference>
<keyword evidence="9 11" id="KW-0472">Membrane</keyword>
<feature type="transmembrane region" description="Helical" evidence="11">
    <location>
        <begin position="854"/>
        <end position="877"/>
    </location>
</feature>
<feature type="domain" description="ABC transporter" evidence="12">
    <location>
        <begin position="376"/>
        <end position="653"/>
    </location>
</feature>
<evidence type="ECO:0000256" key="5">
    <source>
        <dbReference type="ARBA" id="ARBA00022737"/>
    </source>
</evidence>
<dbReference type="CDD" id="cd18577">
    <property type="entry name" value="ABC_6TM_Pgp_ABCB1_D1_like"/>
    <property type="match status" value="1"/>
</dbReference>
<keyword evidence="5" id="KW-0677">Repeat</keyword>
<dbReference type="GO" id="GO:0015421">
    <property type="term" value="F:ABC-type oligopeptide transporter activity"/>
    <property type="evidence" value="ECO:0007669"/>
    <property type="project" value="TreeGrafter"/>
</dbReference>
<proteinExistence type="inferred from homology"/>
<dbReference type="InterPro" id="IPR027417">
    <property type="entry name" value="P-loop_NTPase"/>
</dbReference>
<keyword evidence="4 11" id="KW-0812">Transmembrane</keyword>
<gene>
    <name evidence="14" type="ORF">WHR41_06677</name>
</gene>
<dbReference type="Pfam" id="PF00005">
    <property type="entry name" value="ABC_tran"/>
    <property type="match status" value="2"/>
</dbReference>
<dbReference type="InterPro" id="IPR039421">
    <property type="entry name" value="Type_1_exporter"/>
</dbReference>
<feature type="domain" description="ABC transmembrane type-1" evidence="13">
    <location>
        <begin position="44"/>
        <end position="340"/>
    </location>
</feature>
<reference evidence="14 15" key="1">
    <citation type="journal article" date="2020" name="Microbiol. Resour. Announc.">
        <title>Draft Genome Sequence of a Cladosporium Species Isolated from the Mesophotic Ascidian Didemnum maculosum.</title>
        <authorList>
            <person name="Gioti A."/>
            <person name="Siaperas R."/>
            <person name="Nikolaivits E."/>
            <person name="Le Goff G."/>
            <person name="Ouazzani J."/>
            <person name="Kotoulas G."/>
            <person name="Topakas E."/>
        </authorList>
    </citation>
    <scope>NUCLEOTIDE SEQUENCE [LARGE SCALE GENOMIC DNA]</scope>
    <source>
        <strain evidence="14 15">TM138-S3</strain>
    </source>
</reference>
<dbReference type="PROSITE" id="PS50893">
    <property type="entry name" value="ABC_TRANSPORTER_2"/>
    <property type="match status" value="2"/>
</dbReference>
<accession>A0AB34KIC1</accession>
<dbReference type="PANTHER" id="PTHR43394:SF11">
    <property type="entry name" value="ATP-BINDING CASSETTE TRANSPORTER"/>
    <property type="match status" value="1"/>
</dbReference>
<dbReference type="InterPro" id="IPR003439">
    <property type="entry name" value="ABC_transporter-like_ATP-bd"/>
</dbReference>
<dbReference type="InterPro" id="IPR003593">
    <property type="entry name" value="AAA+_ATPase"/>
</dbReference>
<comment type="caution">
    <text evidence="14">The sequence shown here is derived from an EMBL/GenBank/DDBJ whole genome shotgun (WGS) entry which is preliminary data.</text>
</comment>
<evidence type="ECO:0000313" key="15">
    <source>
        <dbReference type="Proteomes" id="UP000803884"/>
    </source>
</evidence>
<dbReference type="InterPro" id="IPR011527">
    <property type="entry name" value="ABC1_TM_dom"/>
</dbReference>
<keyword evidence="15" id="KW-1185">Reference proteome</keyword>
<evidence type="ECO:0000256" key="8">
    <source>
        <dbReference type="ARBA" id="ARBA00022989"/>
    </source>
</evidence>
<feature type="domain" description="ABC transmembrane type-1" evidence="13">
    <location>
        <begin position="742"/>
        <end position="1030"/>
    </location>
</feature>
<feature type="transmembrane region" description="Helical" evidence="11">
    <location>
        <begin position="92"/>
        <end position="115"/>
    </location>
</feature>
<evidence type="ECO:0000313" key="14">
    <source>
        <dbReference type="EMBL" id="KAL1584874.1"/>
    </source>
</evidence>
<feature type="transmembrane region" description="Helical" evidence="11">
    <location>
        <begin position="29"/>
        <end position="55"/>
    </location>
</feature>
<dbReference type="GO" id="GO:0090374">
    <property type="term" value="P:oligopeptide export from mitochondrion"/>
    <property type="evidence" value="ECO:0007669"/>
    <property type="project" value="TreeGrafter"/>
</dbReference>
<comment type="subcellular location">
    <subcellularLocation>
        <location evidence="1">Membrane</location>
        <topology evidence="1">Multi-pass membrane protein</topology>
    </subcellularLocation>
</comment>
<evidence type="ECO:0000259" key="13">
    <source>
        <dbReference type="PROSITE" id="PS50929"/>
    </source>
</evidence>
<keyword evidence="6" id="KW-0547">Nucleotide-binding</keyword>
<comment type="similarity">
    <text evidence="2">Belongs to the ABC transporter superfamily. ABCB family. Multidrug resistance exporter (TC 3.A.1.201) subfamily.</text>
</comment>
<organism evidence="14 15">
    <name type="scientific">Cladosporium halotolerans</name>
    <dbReference type="NCBI Taxonomy" id="1052096"/>
    <lineage>
        <taxon>Eukaryota</taxon>
        <taxon>Fungi</taxon>
        <taxon>Dikarya</taxon>
        <taxon>Ascomycota</taxon>
        <taxon>Pezizomycotina</taxon>
        <taxon>Dothideomycetes</taxon>
        <taxon>Dothideomycetidae</taxon>
        <taxon>Cladosporiales</taxon>
        <taxon>Cladosporiaceae</taxon>
        <taxon>Cladosporium</taxon>
    </lineage>
</organism>
<feature type="domain" description="ABC transporter" evidence="12">
    <location>
        <begin position="1079"/>
        <end position="1317"/>
    </location>
</feature>
<dbReference type="SMART" id="SM00382">
    <property type="entry name" value="AAA"/>
    <property type="match status" value="2"/>
</dbReference>
<feature type="transmembrane region" description="Helical" evidence="11">
    <location>
        <begin position="266"/>
        <end position="289"/>
    </location>
</feature>
<feature type="region of interest" description="Disordered" evidence="10">
    <location>
        <begin position="659"/>
        <end position="715"/>
    </location>
</feature>
<dbReference type="InterPro" id="IPR017871">
    <property type="entry name" value="ABC_transporter-like_CS"/>
</dbReference>
<dbReference type="Proteomes" id="UP000803884">
    <property type="component" value="Unassembled WGS sequence"/>
</dbReference>
<dbReference type="PROSITE" id="PS00211">
    <property type="entry name" value="ABC_TRANSPORTER_1"/>
    <property type="match status" value="2"/>
</dbReference>
<dbReference type="FunFam" id="1.20.1560.10:FF:000057">
    <property type="entry name" value="ABC multidrug transporter SitT"/>
    <property type="match status" value="2"/>
</dbReference>
<dbReference type="Gene3D" id="3.40.50.300">
    <property type="entry name" value="P-loop containing nucleotide triphosphate hydrolases"/>
    <property type="match status" value="2"/>
</dbReference>
<dbReference type="SUPFAM" id="SSF90123">
    <property type="entry name" value="ABC transporter transmembrane region"/>
    <property type="match status" value="2"/>
</dbReference>
<sequence>MAIDPGCAADAKAPGKAKLWRRATAFARLLVYGGPSVADFTILLTGLAAAVASGIPFPIMSIVFGQLVDGLNSSTCESASASSPQNDINSKILLIVYVGIAYFGLIYIYTFCWNLSGERLAQRLREGYFGSILRQDAAFFDTLPAGEVSSRITGDISTVQQGTNEKVGIVINSVSFFIAAYVVAFIMDAKLAGMLVSLTPAYLIMALGGGYFVQKYFGQSMESTAKASSVALEAFSNTTVVHAFSANARLEESFVQKLSPSLKAGVLKSVAMAVQAGLLYFIAFSANALAFWQGSRQIADAVESESSEITVGAVFTVILILVDASLILSQAAPFLRSFDAATVAFAKLESDMTRPSAIDGTSTERGIDKNECQGDIELRNVRFTFPSRPDKPVLEDLSFTCPAGQQLAIVGLSGSGKSTVTGLIARLYNADQGQVLLDGQDVKDLSVRSVRGHISLVQQEPCLLARSIFENIALGLVNSPKHVHLRNALMEDSLAQVAAAVRDGIDLRSIAVSFDNDVQEIVDLVLGAAALADASGFIERLDENYGTLVGSKGGLISGGQKQRVSLARALIKDPRILILDEATASLDSASELRIQRALEKIATGRTVITVAHRLSTIRNADKIVVMRQGRLVEQGAHQELLDADGAYAALVRLQGLNVNGDNTQKEGSDTDSISSKSSTQKVSEKSTTFELPSAADEDEVNSEAKESNVEASSRHVKAEARSMASTVRSMSALFRPYSFSMVLATFGAIIIGGTYCASAAIFGNVVAKLSYCETPETIRHAGELFGLLFFVLAIVEFLANFASWSLYGWIAEQVIYKVRVLSLRSVLEQDHTWHESKDRNPSLLLGLISQDSNALNGLAGSVVCTILSIIVSLIATITMTHIIAWKIALVCLSVVPLLLGAGYMRVTTVAAFEEKHLEAFANSNAITIEAINSIKTLMCYSLEHEVLGTYRRSLQEPMRQVTKQSAWANLWLAVGYGLSNFLYALAYWWGSTRIIAGEYTQAQFFIVQLALLVSSQLWGQAFALAPDVSRALQATRRLLNVLELGSTKNLSASLDPVWDVEASARVSEKAPANAGGASICFKDVKFSYPARPDSRVLHGLSLSIRPGQFAALVGPSGAGKSTIISLVERLYSPDSGSVEINGRDLAYGDTSFRDEMAYVPQQSVIFNGTIRYNLTLGARPGQKISDADMEEACKLANIHDVIMEMPGAYDCDCGPNGDRLSGGQKQRLAIARALIRKPQVLLLDESTSALDAESERLLQDGLEKATKHMTVIAIAHRLYTIRKADVIFLIENGQCVDQGTHAELVKRSESYRVNALNQAVDQ</sequence>
<dbReference type="FunFam" id="3.40.50.300:FF:000913">
    <property type="entry name" value="ABC multidrug transporter SitT"/>
    <property type="match status" value="1"/>
</dbReference>
<evidence type="ECO:0000259" key="12">
    <source>
        <dbReference type="PROSITE" id="PS50893"/>
    </source>
</evidence>
<evidence type="ECO:0008006" key="16">
    <source>
        <dbReference type="Google" id="ProtNLM"/>
    </source>
</evidence>
<feature type="transmembrane region" description="Helical" evidence="11">
    <location>
        <begin position="192"/>
        <end position="213"/>
    </location>
</feature>
<dbReference type="PANTHER" id="PTHR43394">
    <property type="entry name" value="ATP-DEPENDENT PERMEASE MDL1, MITOCHONDRIAL"/>
    <property type="match status" value="1"/>
</dbReference>
<evidence type="ECO:0000256" key="1">
    <source>
        <dbReference type="ARBA" id="ARBA00004141"/>
    </source>
</evidence>
<feature type="compositionally biased region" description="Low complexity" evidence="10">
    <location>
        <begin position="670"/>
        <end position="688"/>
    </location>
</feature>
<keyword evidence="3" id="KW-0813">Transport</keyword>
<dbReference type="EMBL" id="JAAQHG020000023">
    <property type="protein sequence ID" value="KAL1584874.1"/>
    <property type="molecule type" value="Genomic_DNA"/>
</dbReference>
<evidence type="ECO:0000256" key="2">
    <source>
        <dbReference type="ARBA" id="ARBA00007577"/>
    </source>
</evidence>
<keyword evidence="7" id="KW-0067">ATP-binding</keyword>
<feature type="transmembrane region" description="Helical" evidence="11">
    <location>
        <begin position="167"/>
        <end position="186"/>
    </location>
</feature>
<evidence type="ECO:0000256" key="9">
    <source>
        <dbReference type="ARBA" id="ARBA00023136"/>
    </source>
</evidence>
<feature type="compositionally biased region" description="Basic and acidic residues" evidence="10">
    <location>
        <begin position="702"/>
        <end position="715"/>
    </location>
</feature>
<evidence type="ECO:0000256" key="10">
    <source>
        <dbReference type="SAM" id="MobiDB-lite"/>
    </source>
</evidence>
<dbReference type="GO" id="GO:0016887">
    <property type="term" value="F:ATP hydrolysis activity"/>
    <property type="evidence" value="ECO:0007669"/>
    <property type="project" value="InterPro"/>
</dbReference>
<feature type="transmembrane region" description="Helical" evidence="11">
    <location>
        <begin position="883"/>
        <end position="906"/>
    </location>
</feature>
<dbReference type="GO" id="GO:0005743">
    <property type="term" value="C:mitochondrial inner membrane"/>
    <property type="evidence" value="ECO:0007669"/>
    <property type="project" value="TreeGrafter"/>
</dbReference>
<name>A0AB34KIC1_9PEZI</name>
<dbReference type="RefSeq" id="XP_069227980.1">
    <property type="nucleotide sequence ID" value="XM_069375282.1"/>
</dbReference>
<feature type="transmembrane region" description="Helical" evidence="11">
    <location>
        <begin position="309"/>
        <end position="328"/>
    </location>
</feature>
<keyword evidence="8 11" id="KW-1133">Transmembrane helix</keyword>
<dbReference type="GO" id="GO:0005524">
    <property type="term" value="F:ATP binding"/>
    <property type="evidence" value="ECO:0007669"/>
    <property type="project" value="UniProtKB-KW"/>
</dbReference>
<dbReference type="PROSITE" id="PS50929">
    <property type="entry name" value="ABC_TM1F"/>
    <property type="match status" value="2"/>
</dbReference>
<protein>
    <recommendedName>
        <fullName evidence="16">Leptomycin B resistance protein pmd1</fullName>
    </recommendedName>
</protein>
<feature type="transmembrane region" description="Helical" evidence="11">
    <location>
        <begin position="968"/>
        <end position="990"/>
    </location>
</feature>
<evidence type="ECO:0000256" key="6">
    <source>
        <dbReference type="ARBA" id="ARBA00022741"/>
    </source>
</evidence>
<feature type="transmembrane region" description="Helical" evidence="11">
    <location>
        <begin position="737"/>
        <end position="767"/>
    </location>
</feature>
<dbReference type="Gene3D" id="1.20.1560.10">
    <property type="entry name" value="ABC transporter type 1, transmembrane domain"/>
    <property type="match status" value="1"/>
</dbReference>
<evidence type="ECO:0000256" key="11">
    <source>
        <dbReference type="SAM" id="Phobius"/>
    </source>
</evidence>
<dbReference type="CDD" id="cd18578">
    <property type="entry name" value="ABC_6TM_Pgp_ABCB1_D2_like"/>
    <property type="match status" value="1"/>
</dbReference>
<dbReference type="SUPFAM" id="SSF52540">
    <property type="entry name" value="P-loop containing nucleoside triphosphate hydrolases"/>
    <property type="match status" value="2"/>
</dbReference>
<feature type="transmembrane region" description="Helical" evidence="11">
    <location>
        <begin position="787"/>
        <end position="810"/>
    </location>
</feature>
<evidence type="ECO:0000256" key="7">
    <source>
        <dbReference type="ARBA" id="ARBA00022840"/>
    </source>
</evidence>
<evidence type="ECO:0000256" key="3">
    <source>
        <dbReference type="ARBA" id="ARBA00022448"/>
    </source>
</evidence>
<dbReference type="Pfam" id="PF00664">
    <property type="entry name" value="ABC_membrane"/>
    <property type="match status" value="2"/>
</dbReference>
<dbReference type="GeneID" id="96008120"/>